<gene>
    <name evidence="1" type="ORF">OJ962_12590</name>
</gene>
<sequence>MATDDLAEALELRDELLMACREVLLQVGTRQSSSLVAAIDALLDLDDEASPGSQR</sequence>
<keyword evidence="2" id="KW-1185">Reference proteome</keyword>
<evidence type="ECO:0000313" key="1">
    <source>
        <dbReference type="EMBL" id="MDA0138334.1"/>
    </source>
</evidence>
<dbReference type="Proteomes" id="UP001147700">
    <property type="component" value="Unassembled WGS sequence"/>
</dbReference>
<reference evidence="1" key="1">
    <citation type="submission" date="2022-10" db="EMBL/GenBank/DDBJ databases">
        <title>The WGS of Solirubrobacter sp. CPCC 204708.</title>
        <authorList>
            <person name="Jiang Z."/>
        </authorList>
    </citation>
    <scope>NUCLEOTIDE SEQUENCE</scope>
    <source>
        <strain evidence="1">CPCC 204708</strain>
    </source>
</reference>
<dbReference type="EMBL" id="JAPCID010000015">
    <property type="protein sequence ID" value="MDA0138334.1"/>
    <property type="molecule type" value="Genomic_DNA"/>
</dbReference>
<proteinExistence type="predicted"/>
<accession>A0ABT4RIF7</accession>
<name>A0ABT4RIF7_9ACTN</name>
<organism evidence="1 2">
    <name type="scientific">Solirubrobacter deserti</name>
    <dbReference type="NCBI Taxonomy" id="2282478"/>
    <lineage>
        <taxon>Bacteria</taxon>
        <taxon>Bacillati</taxon>
        <taxon>Actinomycetota</taxon>
        <taxon>Thermoleophilia</taxon>
        <taxon>Solirubrobacterales</taxon>
        <taxon>Solirubrobacteraceae</taxon>
        <taxon>Solirubrobacter</taxon>
    </lineage>
</organism>
<dbReference type="RefSeq" id="WP_202957912.1">
    <property type="nucleotide sequence ID" value="NZ_JAPCID010000015.1"/>
</dbReference>
<evidence type="ECO:0000313" key="2">
    <source>
        <dbReference type="Proteomes" id="UP001147700"/>
    </source>
</evidence>
<comment type="caution">
    <text evidence="1">The sequence shown here is derived from an EMBL/GenBank/DDBJ whole genome shotgun (WGS) entry which is preliminary data.</text>
</comment>
<protein>
    <submittedName>
        <fullName evidence="1">Uncharacterized protein</fullName>
    </submittedName>
</protein>